<organism evidence="3 4">
    <name type="scientific">Streptomyces prunicolor</name>
    <dbReference type="NCBI Taxonomy" id="67348"/>
    <lineage>
        <taxon>Bacteria</taxon>
        <taxon>Bacillati</taxon>
        <taxon>Actinomycetota</taxon>
        <taxon>Actinomycetes</taxon>
        <taxon>Kitasatosporales</taxon>
        <taxon>Streptomycetaceae</taxon>
        <taxon>Streptomyces</taxon>
    </lineage>
</organism>
<evidence type="ECO:0000259" key="1">
    <source>
        <dbReference type="Pfam" id="PF01408"/>
    </source>
</evidence>
<evidence type="ECO:0000313" key="3">
    <source>
        <dbReference type="EMBL" id="MDV7216844.1"/>
    </source>
</evidence>
<feature type="domain" description="GFO/IDH/MocA-like oxidoreductase" evidence="2">
    <location>
        <begin position="151"/>
        <end position="261"/>
    </location>
</feature>
<keyword evidence="4" id="KW-1185">Reference proteome</keyword>
<name>A0ABU4F8C8_9ACTN</name>
<sequence length="382" mass="40149">MTHRTIPCGPDNPLRVLVVGAGSMGQQWLTTVTAAPETALAGIVDLDLDAARRSAAGLGLPDLPVGSDAVALAADTGAQAIINVTVPVAHHPVTTAALFAGLPVLGEKPIADTLAHALSLAAAAEVSGELFMVSQSRRWNPQLFALRGMLGELGAIGTLTTEFFKAPHMGGFREEMAYPLLIDMAIHAFDSARFLLGADPVSAYCQAYNPPWSWYDGDAAASAVFEMEGGTRYAYNGSWCSPGAETSWNGVWRASGEKGSAQWDGDNEPVLVTDVQPAERPRSPYSDIAGALRVFVESLRTGSTPMGEVHENAMSLAMVEAAVKSARTGQRVLVDDVLDQAYATALREEDRPNVRAALASWPSVRGALTSHQTPPATAAASA</sequence>
<dbReference type="InterPro" id="IPR000683">
    <property type="entry name" value="Gfo/Idh/MocA-like_OxRdtase_N"/>
</dbReference>
<feature type="domain" description="Gfo/Idh/MocA-like oxidoreductase N-terminal" evidence="1">
    <location>
        <begin position="14"/>
        <end position="133"/>
    </location>
</feature>
<dbReference type="InterPro" id="IPR036291">
    <property type="entry name" value="NAD(P)-bd_dom_sf"/>
</dbReference>
<proteinExistence type="predicted"/>
<dbReference type="SUPFAM" id="SSF51735">
    <property type="entry name" value="NAD(P)-binding Rossmann-fold domains"/>
    <property type="match status" value="1"/>
</dbReference>
<dbReference type="PANTHER" id="PTHR43708:SF8">
    <property type="entry name" value="OXIDOREDUCTASE"/>
    <property type="match status" value="1"/>
</dbReference>
<dbReference type="PANTHER" id="PTHR43708">
    <property type="entry name" value="CONSERVED EXPRESSED OXIDOREDUCTASE (EUROFUNG)"/>
    <property type="match status" value="1"/>
</dbReference>
<protein>
    <submittedName>
        <fullName evidence="3">Gfo/Idh/MocA family oxidoreductase</fullName>
    </submittedName>
</protein>
<dbReference type="Pfam" id="PF22725">
    <property type="entry name" value="GFO_IDH_MocA_C3"/>
    <property type="match status" value="1"/>
</dbReference>
<dbReference type="RefSeq" id="WP_317771311.1">
    <property type="nucleotide sequence ID" value="NZ_JAWMAJ010000034.1"/>
</dbReference>
<dbReference type="EMBL" id="JAWMAJ010000034">
    <property type="protein sequence ID" value="MDV7216844.1"/>
    <property type="molecule type" value="Genomic_DNA"/>
</dbReference>
<comment type="caution">
    <text evidence="3">The sequence shown here is derived from an EMBL/GenBank/DDBJ whole genome shotgun (WGS) entry which is preliminary data.</text>
</comment>
<dbReference type="Proteomes" id="UP001187346">
    <property type="component" value="Unassembled WGS sequence"/>
</dbReference>
<dbReference type="Gene3D" id="3.30.360.10">
    <property type="entry name" value="Dihydrodipicolinate Reductase, domain 2"/>
    <property type="match status" value="1"/>
</dbReference>
<dbReference type="Gene3D" id="3.40.50.720">
    <property type="entry name" value="NAD(P)-binding Rossmann-like Domain"/>
    <property type="match status" value="1"/>
</dbReference>
<reference evidence="3 4" key="1">
    <citation type="submission" date="2023-10" db="EMBL/GenBank/DDBJ databases">
        <title>Characterization of rhizosphere-enriched actinobacteria from wheat plants lab-grown on chernevaya soil.</title>
        <authorList>
            <person name="Tikhonova E.N."/>
            <person name="Konopkin A."/>
            <person name="Kravchenko I.K."/>
        </authorList>
    </citation>
    <scope>NUCLEOTIDE SEQUENCE [LARGE SCALE GENOMIC DNA]</scope>
    <source>
        <strain evidence="3 4">RR29</strain>
    </source>
</reference>
<dbReference type="InterPro" id="IPR051317">
    <property type="entry name" value="Gfo/Idh/MocA_oxidoreduct"/>
</dbReference>
<dbReference type="Pfam" id="PF01408">
    <property type="entry name" value="GFO_IDH_MocA"/>
    <property type="match status" value="1"/>
</dbReference>
<dbReference type="InterPro" id="IPR055170">
    <property type="entry name" value="GFO_IDH_MocA-like_dom"/>
</dbReference>
<evidence type="ECO:0000313" key="4">
    <source>
        <dbReference type="Proteomes" id="UP001187346"/>
    </source>
</evidence>
<gene>
    <name evidence="3" type="ORF">R5A26_12890</name>
</gene>
<evidence type="ECO:0000259" key="2">
    <source>
        <dbReference type="Pfam" id="PF22725"/>
    </source>
</evidence>
<accession>A0ABU4F8C8</accession>
<dbReference type="SUPFAM" id="SSF55347">
    <property type="entry name" value="Glyceraldehyde-3-phosphate dehydrogenase-like, C-terminal domain"/>
    <property type="match status" value="1"/>
</dbReference>